<feature type="region of interest" description="Disordered" evidence="1">
    <location>
        <begin position="14"/>
        <end position="60"/>
    </location>
</feature>
<evidence type="ECO:0000313" key="3">
    <source>
        <dbReference type="Proteomes" id="UP000727407"/>
    </source>
</evidence>
<gene>
    <name evidence="2" type="ORF">DAT39_007642</name>
</gene>
<protein>
    <submittedName>
        <fullName evidence="2">Uncharacterized protein</fullName>
    </submittedName>
</protein>
<keyword evidence="3" id="KW-1185">Reference proteome</keyword>
<dbReference type="AlphaFoldDB" id="A0A8J4UNM7"/>
<evidence type="ECO:0000256" key="1">
    <source>
        <dbReference type="SAM" id="MobiDB-lite"/>
    </source>
</evidence>
<evidence type="ECO:0000313" key="2">
    <source>
        <dbReference type="EMBL" id="KAF5902652.1"/>
    </source>
</evidence>
<sequence length="60" mass="6601">MLEFLLPVSAIGTARQASSAKAESPERPVNARDGLHGHRRRARAWGRGLSTSFKRPMADQ</sequence>
<reference evidence="2" key="1">
    <citation type="submission" date="2020-07" db="EMBL/GenBank/DDBJ databases">
        <title>Clarias magur genome sequencing, assembly and annotation.</title>
        <authorList>
            <person name="Kushwaha B."/>
            <person name="Kumar R."/>
            <person name="Das P."/>
            <person name="Joshi C.G."/>
            <person name="Kumar D."/>
            <person name="Nagpure N.S."/>
            <person name="Pandey M."/>
            <person name="Agarwal S."/>
            <person name="Srivastava S."/>
            <person name="Singh M."/>
            <person name="Sahoo L."/>
            <person name="Jayasankar P."/>
            <person name="Meher P.K."/>
            <person name="Koringa P.G."/>
            <person name="Iquebal M.A."/>
            <person name="Das S.P."/>
            <person name="Bit A."/>
            <person name="Patnaik S."/>
            <person name="Patel N."/>
            <person name="Shah T.M."/>
            <person name="Hinsu A."/>
            <person name="Jena J.K."/>
        </authorList>
    </citation>
    <scope>NUCLEOTIDE SEQUENCE</scope>
    <source>
        <strain evidence="2">CIFAMagur01</strain>
        <tissue evidence="2">Testis</tissue>
    </source>
</reference>
<feature type="compositionally biased region" description="Basic and acidic residues" evidence="1">
    <location>
        <begin position="23"/>
        <end position="36"/>
    </location>
</feature>
<name>A0A8J4UNM7_CLAMG</name>
<organism evidence="2 3">
    <name type="scientific">Clarias magur</name>
    <name type="common">Asian catfish</name>
    <name type="synonym">Macropteronotus magur</name>
    <dbReference type="NCBI Taxonomy" id="1594786"/>
    <lineage>
        <taxon>Eukaryota</taxon>
        <taxon>Metazoa</taxon>
        <taxon>Chordata</taxon>
        <taxon>Craniata</taxon>
        <taxon>Vertebrata</taxon>
        <taxon>Euteleostomi</taxon>
        <taxon>Actinopterygii</taxon>
        <taxon>Neopterygii</taxon>
        <taxon>Teleostei</taxon>
        <taxon>Ostariophysi</taxon>
        <taxon>Siluriformes</taxon>
        <taxon>Clariidae</taxon>
        <taxon>Clarias</taxon>
    </lineage>
</organism>
<accession>A0A8J4UNM7</accession>
<comment type="caution">
    <text evidence="2">The sequence shown here is derived from an EMBL/GenBank/DDBJ whole genome shotgun (WGS) entry which is preliminary data.</text>
</comment>
<proteinExistence type="predicted"/>
<dbReference type="Proteomes" id="UP000727407">
    <property type="component" value="Unassembled WGS sequence"/>
</dbReference>
<dbReference type="EMBL" id="QNUK01000086">
    <property type="protein sequence ID" value="KAF5902652.1"/>
    <property type="molecule type" value="Genomic_DNA"/>
</dbReference>